<dbReference type="Gene3D" id="2.170.120.12">
    <property type="entry name" value="DNA-directed RNA polymerase, insert domain"/>
    <property type="match status" value="1"/>
</dbReference>
<dbReference type="SUPFAM" id="SSF56553">
    <property type="entry name" value="Insert subdomain of RNA polymerase alpha subunit"/>
    <property type="match status" value="1"/>
</dbReference>
<evidence type="ECO:0000256" key="1">
    <source>
        <dbReference type="ARBA" id="ARBA00022478"/>
    </source>
</evidence>
<dbReference type="GO" id="GO:0006366">
    <property type="term" value="P:transcription by RNA polymerase II"/>
    <property type="evidence" value="ECO:0007669"/>
    <property type="project" value="TreeGrafter"/>
</dbReference>
<proteinExistence type="predicted"/>
<reference evidence="4" key="1">
    <citation type="journal article" date="2019" name="MBio">
        <title>Virus Genomes from Deep Sea Sediments Expand the Ocean Megavirome and Support Independent Origins of Viral Gigantism.</title>
        <authorList>
            <person name="Backstrom D."/>
            <person name="Yutin N."/>
            <person name="Jorgensen S.L."/>
            <person name="Dharamshi J."/>
            <person name="Homa F."/>
            <person name="Zaremba-Niedwiedzka K."/>
            <person name="Spang A."/>
            <person name="Wolf Y.I."/>
            <person name="Koonin E.V."/>
            <person name="Ettema T.J."/>
        </authorList>
    </citation>
    <scope>NUCLEOTIDE SEQUENCE</scope>
</reference>
<gene>
    <name evidence="4" type="ORF">LCPAC304_05350</name>
</gene>
<dbReference type="PANTHER" id="PTHR11800:SF2">
    <property type="entry name" value="DNA-DIRECTED RNA POLYMERASE II SUBUNIT RPB3"/>
    <property type="match status" value="1"/>
</dbReference>
<feature type="domain" description="DNA-directed RNA polymerase RpoA/D/Rpb3-type" evidence="3">
    <location>
        <begin position="49"/>
        <end position="243"/>
    </location>
</feature>
<dbReference type="PANTHER" id="PTHR11800">
    <property type="entry name" value="DNA-DIRECTED RNA POLYMERASE"/>
    <property type="match status" value="1"/>
</dbReference>
<dbReference type="Pfam" id="PF01193">
    <property type="entry name" value="RNA_pol_L"/>
    <property type="match status" value="1"/>
</dbReference>
<dbReference type="EMBL" id="MK500568">
    <property type="protein sequence ID" value="QBK92188.1"/>
    <property type="molecule type" value="Genomic_DNA"/>
</dbReference>
<evidence type="ECO:0000256" key="2">
    <source>
        <dbReference type="ARBA" id="ARBA00023163"/>
    </source>
</evidence>
<name>A0A481Z8E2_9VIRU</name>
<evidence type="ECO:0000313" key="4">
    <source>
        <dbReference type="EMBL" id="QBK92188.1"/>
    </source>
</evidence>
<dbReference type="GO" id="GO:0046983">
    <property type="term" value="F:protein dimerization activity"/>
    <property type="evidence" value="ECO:0007669"/>
    <property type="project" value="InterPro"/>
</dbReference>
<dbReference type="InterPro" id="IPR036643">
    <property type="entry name" value="RNApol_insert_sf"/>
</dbReference>
<organism evidence="4">
    <name type="scientific">Pithovirus LCPAC304</name>
    <dbReference type="NCBI Taxonomy" id="2506594"/>
    <lineage>
        <taxon>Viruses</taxon>
        <taxon>Pithoviruses</taxon>
    </lineage>
</organism>
<evidence type="ECO:0000259" key="3">
    <source>
        <dbReference type="SMART" id="SM00662"/>
    </source>
</evidence>
<dbReference type="SMART" id="SM00662">
    <property type="entry name" value="RPOLD"/>
    <property type="match status" value="1"/>
</dbReference>
<protein>
    <submittedName>
        <fullName evidence="4">RPB3 subunit of eukaryotic RNA polymerase II</fullName>
    </submittedName>
</protein>
<dbReference type="InterPro" id="IPR036603">
    <property type="entry name" value="RBP11-like"/>
</dbReference>
<keyword evidence="2" id="KW-0804">Transcription</keyword>
<dbReference type="InterPro" id="IPR011263">
    <property type="entry name" value="DNA-dir_RNA_pol_RpoA/D/Rpb3"/>
</dbReference>
<dbReference type="GO" id="GO:0003899">
    <property type="term" value="F:DNA-directed RNA polymerase activity"/>
    <property type="evidence" value="ECO:0007669"/>
    <property type="project" value="InterPro"/>
</dbReference>
<dbReference type="InterPro" id="IPR011262">
    <property type="entry name" value="DNA-dir_RNA_pol_insert"/>
</dbReference>
<sequence length="244" mass="27712">MKKQVRFVEIPVIQAGKRVRKRKTDETGGLFEVEGRPEVKFLVSGGGEECEFILEEVDFERGDASKLRRIIMSALEVMAIEIVEIVENETDLPDESIAQRLGLIPIRCDDVEDVPLITNEGRAEEEIRSGIPFSIDVDYPESTKGPRTKNVTESDIVISDKRCKTLTSGTPIFKLRPGQHFELRGLIQKGTGKMHAKWQPTTTVIFKHDEVQKRYTLSMETHGSLTCREIITRALEILREEDED</sequence>
<dbReference type="Pfam" id="PF01000">
    <property type="entry name" value="RNA_pol_A_bac"/>
    <property type="match status" value="1"/>
</dbReference>
<keyword evidence="1" id="KW-0240">DNA-directed RNA polymerase</keyword>
<dbReference type="InterPro" id="IPR050518">
    <property type="entry name" value="Rpo3/RPB3_RNA_Pol_subunit"/>
</dbReference>
<accession>A0A481Z8E2</accession>
<dbReference type="GO" id="GO:0000428">
    <property type="term" value="C:DNA-directed RNA polymerase complex"/>
    <property type="evidence" value="ECO:0007669"/>
    <property type="project" value="UniProtKB-KW"/>
</dbReference>
<dbReference type="SUPFAM" id="SSF55257">
    <property type="entry name" value="RBP11-like subunits of RNA polymerase"/>
    <property type="match status" value="1"/>
</dbReference>